<dbReference type="RefSeq" id="WP_114364040.1">
    <property type="nucleotide sequence ID" value="NZ_QPIX01000008.1"/>
</dbReference>
<comment type="similarity">
    <text evidence="1">Belongs to the short-chain dehydrogenases/reductases (SDR) family.</text>
</comment>
<dbReference type="AlphaFoldDB" id="A0A6I7HL88"/>
<dbReference type="PANTHER" id="PTHR24321">
    <property type="entry name" value="DEHYDROGENASES, SHORT CHAIN"/>
    <property type="match status" value="1"/>
</dbReference>
<dbReference type="Gene3D" id="3.40.50.720">
    <property type="entry name" value="NAD(P)-binding Rossmann-like Domain"/>
    <property type="match status" value="1"/>
</dbReference>
<evidence type="ECO:0000256" key="3">
    <source>
        <dbReference type="ARBA" id="ARBA00023027"/>
    </source>
</evidence>
<accession>A0A6I7HL88</accession>
<dbReference type="SMART" id="SM00822">
    <property type="entry name" value="PKS_KR"/>
    <property type="match status" value="1"/>
</dbReference>
<keyword evidence="6" id="KW-1185">Reference proteome</keyword>
<proteinExistence type="inferred from homology"/>
<dbReference type="InterPro" id="IPR002347">
    <property type="entry name" value="SDR_fam"/>
</dbReference>
<keyword evidence="3" id="KW-0520">NAD</keyword>
<evidence type="ECO:0000313" key="5">
    <source>
        <dbReference type="EMBL" id="RCW22632.1"/>
    </source>
</evidence>
<dbReference type="InterPro" id="IPR036291">
    <property type="entry name" value="NAD(P)-bd_dom_sf"/>
</dbReference>
<evidence type="ECO:0000256" key="2">
    <source>
        <dbReference type="ARBA" id="ARBA00023002"/>
    </source>
</evidence>
<dbReference type="SUPFAM" id="SSF51735">
    <property type="entry name" value="NAD(P)-binding Rossmann-fold domains"/>
    <property type="match status" value="1"/>
</dbReference>
<dbReference type="Pfam" id="PF13561">
    <property type="entry name" value="adh_short_C2"/>
    <property type="match status" value="1"/>
</dbReference>
<keyword evidence="2" id="KW-0560">Oxidoreductase</keyword>
<organism evidence="5 6">
    <name type="scientific">Ciceribacter lividus</name>
    <dbReference type="NCBI Taxonomy" id="1197950"/>
    <lineage>
        <taxon>Bacteria</taxon>
        <taxon>Pseudomonadati</taxon>
        <taxon>Pseudomonadota</taxon>
        <taxon>Alphaproteobacteria</taxon>
        <taxon>Hyphomicrobiales</taxon>
        <taxon>Rhizobiaceae</taxon>
        <taxon>Ciceribacter</taxon>
    </lineage>
</organism>
<dbReference type="PRINTS" id="PR00081">
    <property type="entry name" value="GDHRDH"/>
</dbReference>
<dbReference type="PANTHER" id="PTHR24321:SF8">
    <property type="entry name" value="ESTRADIOL 17-BETA-DEHYDROGENASE 8-RELATED"/>
    <property type="match status" value="1"/>
</dbReference>
<comment type="caution">
    <text evidence="5">The sequence shown here is derived from an EMBL/GenBank/DDBJ whole genome shotgun (WGS) entry which is preliminary data.</text>
</comment>
<dbReference type="InterPro" id="IPR057326">
    <property type="entry name" value="KR_dom"/>
</dbReference>
<name>A0A6I7HL88_9HYPH</name>
<protein>
    <submittedName>
        <fullName evidence="5">NAD(P)-dependent dehydrogenase (Short-subunit alcohol dehydrogenase family)</fullName>
    </submittedName>
</protein>
<dbReference type="FunFam" id="3.40.50.720:FF:000084">
    <property type="entry name" value="Short-chain dehydrogenase reductase"/>
    <property type="match status" value="1"/>
</dbReference>
<dbReference type="Proteomes" id="UP000252582">
    <property type="component" value="Unassembled WGS sequence"/>
</dbReference>
<gene>
    <name evidence="5" type="ORF">DFR48_108154</name>
</gene>
<feature type="domain" description="Ketoreductase" evidence="4">
    <location>
        <begin position="8"/>
        <end position="171"/>
    </location>
</feature>
<dbReference type="GO" id="GO:0016491">
    <property type="term" value="F:oxidoreductase activity"/>
    <property type="evidence" value="ECO:0007669"/>
    <property type="project" value="UniProtKB-KW"/>
</dbReference>
<evidence type="ECO:0000313" key="6">
    <source>
        <dbReference type="Proteomes" id="UP000252582"/>
    </source>
</evidence>
<sequence length="263" mass="27145">MNGRYAGKVALISGGGTGIGAATARRLAQEGAKVVIMGRRQGQLETVAEPIGAAIFVGDAADPVQAQSAVTQAVEQFGGLDVVVANAGGHGFATIAETTDRDWTDACRANLDTAFVLLRAAMPELVRRKGAIAVTASIASLAAPASAFGYTVTKHAQIGLVRSIARDFGRQGVRCNAVCPGWVTTEMADAEMDELRARMNLASREEAYGIVTRDVPLGRPAHPDEVATVIAFLCSSEASMITGATLTVDGGSTIVDVPTLAFG</sequence>
<reference evidence="5 6" key="1">
    <citation type="submission" date="2018-07" db="EMBL/GenBank/DDBJ databases">
        <title>Genomic Encyclopedia of Type Strains, Phase IV (KMG-IV): sequencing the most valuable type-strain genomes for metagenomic binning, comparative biology and taxonomic classification.</title>
        <authorList>
            <person name="Goeker M."/>
        </authorList>
    </citation>
    <scope>NUCLEOTIDE SEQUENCE [LARGE SCALE GENOMIC DNA]</scope>
    <source>
        <strain evidence="5 6">DSM 25528</strain>
    </source>
</reference>
<evidence type="ECO:0000256" key="1">
    <source>
        <dbReference type="ARBA" id="ARBA00006484"/>
    </source>
</evidence>
<evidence type="ECO:0000259" key="4">
    <source>
        <dbReference type="SMART" id="SM00822"/>
    </source>
</evidence>
<dbReference type="EMBL" id="QPIX01000008">
    <property type="protein sequence ID" value="RCW22632.1"/>
    <property type="molecule type" value="Genomic_DNA"/>
</dbReference>
<dbReference type="CDD" id="cd05233">
    <property type="entry name" value="SDR_c"/>
    <property type="match status" value="1"/>
</dbReference>